<evidence type="ECO:0000313" key="2">
    <source>
        <dbReference type="EMBL" id="BAS27749.1"/>
    </source>
</evidence>
<dbReference type="PANTHER" id="PTHR30354:SF11">
    <property type="entry name" value="PERMEASE"/>
    <property type="match status" value="1"/>
</dbReference>
<dbReference type="STRING" id="1555112.LIP_1908"/>
<feature type="transmembrane region" description="Helical" evidence="1">
    <location>
        <begin position="60"/>
        <end position="82"/>
    </location>
</feature>
<dbReference type="OrthoDB" id="9787129at2"/>
<protein>
    <submittedName>
        <fullName evidence="2">Gluconate permease</fullName>
    </submittedName>
</protein>
<feature type="transmembrane region" description="Helical" evidence="1">
    <location>
        <begin position="268"/>
        <end position="294"/>
    </location>
</feature>
<evidence type="ECO:0000256" key="1">
    <source>
        <dbReference type="SAM" id="Phobius"/>
    </source>
</evidence>
<keyword evidence="3" id="KW-1185">Reference proteome</keyword>
<dbReference type="GO" id="GO:0015128">
    <property type="term" value="F:gluconate transmembrane transporter activity"/>
    <property type="evidence" value="ECO:0007669"/>
    <property type="project" value="InterPro"/>
</dbReference>
<dbReference type="NCBIfam" id="TIGR00791">
    <property type="entry name" value="gntP"/>
    <property type="match status" value="1"/>
</dbReference>
<feature type="transmembrane region" description="Helical" evidence="1">
    <location>
        <begin position="241"/>
        <end position="262"/>
    </location>
</feature>
<feature type="transmembrane region" description="Helical" evidence="1">
    <location>
        <begin position="7"/>
        <end position="25"/>
    </location>
</feature>
<dbReference type="PIRSF" id="PIRSF002746">
    <property type="entry name" value="Gluconate_transporter"/>
    <property type="match status" value="1"/>
</dbReference>
<name>A0A0K2SLQ4_LIMPI</name>
<feature type="transmembrane region" description="Helical" evidence="1">
    <location>
        <begin position="31"/>
        <end position="48"/>
    </location>
</feature>
<dbReference type="Pfam" id="PF02447">
    <property type="entry name" value="GntP_permease"/>
    <property type="match status" value="1"/>
</dbReference>
<proteinExistence type="predicted"/>
<keyword evidence="1" id="KW-0472">Membrane</keyword>
<feature type="transmembrane region" description="Helical" evidence="1">
    <location>
        <begin position="106"/>
        <end position="131"/>
    </location>
</feature>
<dbReference type="KEGG" id="lpil:LIP_1908"/>
<dbReference type="PATRIC" id="fig|1555112.3.peg.1941"/>
<accession>A0A0K2SLQ4</accession>
<dbReference type="EMBL" id="AP014924">
    <property type="protein sequence ID" value="BAS27749.1"/>
    <property type="molecule type" value="Genomic_DNA"/>
</dbReference>
<feature type="transmembrane region" description="Helical" evidence="1">
    <location>
        <begin position="382"/>
        <end position="407"/>
    </location>
</feature>
<sequence length="453" mass="46145">MENVSGLQLILGLVIGVGVLVWLILATKVHVFLALILSAALTGLIAGLDPAQIATTIANGFGSTLGGIGAVIGFGVMMGKLLEVSGAAERMALSFLRLFGKGREDWAMASTGYVVSIPIFCDSGFVILSPLAKALARRTGRSVVALGVALAAGLVVTHHAVPPTPGPLAVAGLFGVDLGLMILYGALLSIPPLVAVVFYARRLAKQVTPDDLVAAGQTAAESGSDEVAAAREERELPSATAAFAPIVLPVILIFANTLVTALKPAGAWVGYVTFLGNPIVAVGLGLLVAIYGLMRETPREKVVGWMEQGISSAGIILLVTGGGGALGAVLRASGIGDYLAGQIAATALPAVLLPFAVASIVRLVQGSGTVAMITAASITAPVLAGTGANMALAAVAATQGAMVFSYFNDSYFWVVNRLLGITQVKKQVQTWSVPSTLAWAASLVVLLVVSLFA</sequence>
<organism evidence="2 3">
    <name type="scientific">Limnochorda pilosa</name>
    <dbReference type="NCBI Taxonomy" id="1555112"/>
    <lineage>
        <taxon>Bacteria</taxon>
        <taxon>Bacillati</taxon>
        <taxon>Bacillota</taxon>
        <taxon>Limnochordia</taxon>
        <taxon>Limnochordales</taxon>
        <taxon>Limnochordaceae</taxon>
        <taxon>Limnochorda</taxon>
    </lineage>
</organism>
<evidence type="ECO:0000313" key="3">
    <source>
        <dbReference type="Proteomes" id="UP000065807"/>
    </source>
</evidence>
<dbReference type="AlphaFoldDB" id="A0A0K2SLQ4"/>
<feature type="transmembrane region" description="Helical" evidence="1">
    <location>
        <begin position="431"/>
        <end position="452"/>
    </location>
</feature>
<feature type="transmembrane region" description="Helical" evidence="1">
    <location>
        <begin position="315"/>
        <end position="333"/>
    </location>
</feature>
<reference evidence="3" key="1">
    <citation type="submission" date="2015-07" db="EMBL/GenBank/DDBJ databases">
        <title>Complete genome sequence and phylogenetic analysis of Limnochorda pilosa.</title>
        <authorList>
            <person name="Watanabe M."/>
            <person name="Kojima H."/>
            <person name="Fukui M."/>
        </authorList>
    </citation>
    <scope>NUCLEOTIDE SEQUENCE [LARGE SCALE GENOMIC DNA]</scope>
    <source>
        <strain evidence="3">HC45</strain>
    </source>
</reference>
<dbReference type="InterPro" id="IPR003474">
    <property type="entry name" value="Glcn_transporter"/>
</dbReference>
<feature type="transmembrane region" description="Helical" evidence="1">
    <location>
        <begin position="339"/>
        <end position="361"/>
    </location>
</feature>
<feature type="transmembrane region" description="Helical" evidence="1">
    <location>
        <begin position="143"/>
        <end position="161"/>
    </location>
</feature>
<reference evidence="3" key="2">
    <citation type="journal article" date="2016" name="Int. J. Syst. Evol. Microbiol.">
        <title>Complete genome sequence and cell structure of Limnochorda pilosa, a Gram-negative spore-former within the phylum Firmicutes.</title>
        <authorList>
            <person name="Watanabe M."/>
            <person name="Kojima H."/>
            <person name="Fukui M."/>
        </authorList>
    </citation>
    <scope>NUCLEOTIDE SEQUENCE [LARGE SCALE GENOMIC DNA]</scope>
    <source>
        <strain evidence="3">HC45</strain>
    </source>
</reference>
<keyword evidence="1" id="KW-0812">Transmembrane</keyword>
<dbReference type="RefSeq" id="WP_068137046.1">
    <property type="nucleotide sequence ID" value="NZ_AP014924.1"/>
</dbReference>
<feature type="transmembrane region" description="Helical" evidence="1">
    <location>
        <begin position="181"/>
        <end position="200"/>
    </location>
</feature>
<keyword evidence="1" id="KW-1133">Transmembrane helix</keyword>
<dbReference type="GO" id="GO:0005886">
    <property type="term" value="C:plasma membrane"/>
    <property type="evidence" value="ECO:0007669"/>
    <property type="project" value="TreeGrafter"/>
</dbReference>
<dbReference type="Proteomes" id="UP000065807">
    <property type="component" value="Chromosome"/>
</dbReference>
<gene>
    <name evidence="2" type="ORF">LIP_1908</name>
</gene>
<dbReference type="PANTHER" id="PTHR30354">
    <property type="entry name" value="GNT FAMILY GLUCONATE TRANSPORTER"/>
    <property type="match status" value="1"/>
</dbReference>